<accession>A0A933L1Y1</accession>
<feature type="domain" description="Acyl-CoA dehydrogenase/oxidase C-terminal" evidence="6">
    <location>
        <begin position="194"/>
        <end position="336"/>
    </location>
</feature>
<evidence type="ECO:0000259" key="6">
    <source>
        <dbReference type="Pfam" id="PF00441"/>
    </source>
</evidence>
<dbReference type="PANTHER" id="PTHR43884:SF20">
    <property type="entry name" value="ACYL-COA DEHYDROGENASE FADE28"/>
    <property type="match status" value="1"/>
</dbReference>
<dbReference type="Gene3D" id="1.20.140.10">
    <property type="entry name" value="Butyryl-CoA Dehydrogenase, subunit A, domain 3"/>
    <property type="match status" value="1"/>
</dbReference>
<dbReference type="GO" id="GO:0003995">
    <property type="term" value="F:acyl-CoA dehydrogenase activity"/>
    <property type="evidence" value="ECO:0007669"/>
    <property type="project" value="TreeGrafter"/>
</dbReference>
<dbReference type="EMBL" id="JACRAF010000022">
    <property type="protein sequence ID" value="MBI4921612.1"/>
    <property type="molecule type" value="Genomic_DNA"/>
</dbReference>
<dbReference type="AlphaFoldDB" id="A0A933L1Y1"/>
<evidence type="ECO:0000256" key="3">
    <source>
        <dbReference type="ARBA" id="ARBA00022630"/>
    </source>
</evidence>
<comment type="cofactor">
    <cofactor evidence="1">
        <name>FAD</name>
        <dbReference type="ChEBI" id="CHEBI:57692"/>
    </cofactor>
</comment>
<dbReference type="SUPFAM" id="SSF56645">
    <property type="entry name" value="Acyl-CoA dehydrogenase NM domain-like"/>
    <property type="match status" value="1"/>
</dbReference>
<dbReference type="Pfam" id="PF00441">
    <property type="entry name" value="Acyl-CoA_dh_1"/>
    <property type="match status" value="1"/>
</dbReference>
<dbReference type="InterPro" id="IPR009075">
    <property type="entry name" value="AcylCo_DH/oxidase_C"/>
</dbReference>
<evidence type="ECO:0000256" key="1">
    <source>
        <dbReference type="ARBA" id="ARBA00001974"/>
    </source>
</evidence>
<reference evidence="8" key="1">
    <citation type="submission" date="2020-07" db="EMBL/GenBank/DDBJ databases">
        <title>Huge and variable diversity of episymbiotic CPR bacteria and DPANN archaea in groundwater ecosystems.</title>
        <authorList>
            <person name="He C.Y."/>
            <person name="Keren R."/>
            <person name="Whittaker M."/>
            <person name="Farag I.F."/>
            <person name="Doudna J."/>
            <person name="Cate J.H.D."/>
            <person name="Banfield J.F."/>
        </authorList>
    </citation>
    <scope>NUCLEOTIDE SEQUENCE</scope>
    <source>
        <strain evidence="8">NC_groundwater_1586_Pr3_B-0.1um_66_15</strain>
    </source>
</reference>
<evidence type="ECO:0000259" key="7">
    <source>
        <dbReference type="Pfam" id="PF02771"/>
    </source>
</evidence>
<dbReference type="PANTHER" id="PTHR43884">
    <property type="entry name" value="ACYL-COA DEHYDROGENASE"/>
    <property type="match status" value="1"/>
</dbReference>
<protein>
    <submittedName>
        <fullName evidence="8">Acyl-CoA/acyl-ACP dehydrogenase</fullName>
    </submittedName>
</protein>
<dbReference type="InterPro" id="IPR036250">
    <property type="entry name" value="AcylCo_DH-like_C"/>
</dbReference>
<evidence type="ECO:0000256" key="5">
    <source>
        <dbReference type="ARBA" id="ARBA00023002"/>
    </source>
</evidence>
<dbReference type="Proteomes" id="UP000782610">
    <property type="component" value="Unassembled WGS sequence"/>
</dbReference>
<gene>
    <name evidence="8" type="ORF">HY834_07665</name>
</gene>
<dbReference type="InterPro" id="IPR037069">
    <property type="entry name" value="AcylCoA_DH/ox_N_sf"/>
</dbReference>
<dbReference type="SUPFAM" id="SSF47203">
    <property type="entry name" value="Acyl-CoA dehydrogenase C-terminal domain-like"/>
    <property type="match status" value="1"/>
</dbReference>
<dbReference type="Gene3D" id="1.10.540.10">
    <property type="entry name" value="Acyl-CoA dehydrogenase/oxidase, N-terminal domain"/>
    <property type="match status" value="1"/>
</dbReference>
<feature type="domain" description="Acyl-CoA dehydrogenase/oxidase N-terminal" evidence="7">
    <location>
        <begin position="6"/>
        <end position="84"/>
    </location>
</feature>
<dbReference type="InterPro" id="IPR009100">
    <property type="entry name" value="AcylCoA_DH/oxidase_NM_dom_sf"/>
</dbReference>
<proteinExistence type="inferred from homology"/>
<keyword evidence="4" id="KW-0274">FAD</keyword>
<evidence type="ECO:0000313" key="8">
    <source>
        <dbReference type="EMBL" id="MBI4921612.1"/>
    </source>
</evidence>
<dbReference type="GO" id="GO:0050660">
    <property type="term" value="F:flavin adenine dinucleotide binding"/>
    <property type="evidence" value="ECO:0007669"/>
    <property type="project" value="InterPro"/>
</dbReference>
<sequence>MDFTFTQDQTMMADVARDLLDAECPVSSLRALSAAGEARDAARWRKIVDLGLLGVLVPEAAGGLGLAEIDLVLIAEHCGYFGLPEPLVDTAGIALPLLAALPDVPRAAEALERTLAGESTVAIGHPGNPFVLDADAAGAILLPVDGALHLVDRADAKLTAQPSIDPFRKLFRVEAEPSAATLIADAEAAAPLLTQVFNRGALFAAAQLLGLARRSNDLAVAYAGERTQFGKPIGAYQAIKHHLATVQVKIEFARPVVYAAAAISPASGLHEEARISHAKLAAGEAADLSARTAVQVHGAMGYSWEVDVHYFLKRTLALSGAWGTPNDHRKRAAARVFGAPVGPEHTFTRGAAHG</sequence>
<keyword evidence="3" id="KW-0285">Flavoprotein</keyword>
<keyword evidence="5" id="KW-0560">Oxidoreductase</keyword>
<comment type="caution">
    <text evidence="8">The sequence shown here is derived from an EMBL/GenBank/DDBJ whole genome shotgun (WGS) entry which is preliminary data.</text>
</comment>
<name>A0A933L1Y1_9HYPH</name>
<evidence type="ECO:0000313" key="9">
    <source>
        <dbReference type="Proteomes" id="UP000782610"/>
    </source>
</evidence>
<comment type="similarity">
    <text evidence="2">Belongs to the acyl-CoA dehydrogenase family.</text>
</comment>
<organism evidence="8 9">
    <name type="scientific">Devosia nanyangense</name>
    <dbReference type="NCBI Taxonomy" id="1228055"/>
    <lineage>
        <taxon>Bacteria</taxon>
        <taxon>Pseudomonadati</taxon>
        <taxon>Pseudomonadota</taxon>
        <taxon>Alphaproteobacteria</taxon>
        <taxon>Hyphomicrobiales</taxon>
        <taxon>Devosiaceae</taxon>
        <taxon>Devosia</taxon>
    </lineage>
</organism>
<evidence type="ECO:0000256" key="2">
    <source>
        <dbReference type="ARBA" id="ARBA00009347"/>
    </source>
</evidence>
<dbReference type="InterPro" id="IPR013786">
    <property type="entry name" value="AcylCoA_DH/ox_N"/>
</dbReference>
<evidence type="ECO:0000256" key="4">
    <source>
        <dbReference type="ARBA" id="ARBA00022827"/>
    </source>
</evidence>
<dbReference type="Pfam" id="PF02771">
    <property type="entry name" value="Acyl-CoA_dh_N"/>
    <property type="match status" value="1"/>
</dbReference>